<dbReference type="AlphaFoldDB" id="A0AAN9B9Z7"/>
<comment type="similarity">
    <text evidence="1">Belongs to the Cyclase 1 superfamily.</text>
</comment>
<feature type="signal peptide" evidence="2">
    <location>
        <begin position="1"/>
        <end position="20"/>
    </location>
</feature>
<reference evidence="3 4" key="1">
    <citation type="submission" date="2024-02" db="EMBL/GenBank/DDBJ databases">
        <title>Chromosome-scale genome assembly of the rough periwinkle Littorina saxatilis.</title>
        <authorList>
            <person name="De Jode A."/>
            <person name="Faria R."/>
            <person name="Formenti G."/>
            <person name="Sims Y."/>
            <person name="Smith T.P."/>
            <person name="Tracey A."/>
            <person name="Wood J.M.D."/>
            <person name="Zagrodzka Z.B."/>
            <person name="Johannesson K."/>
            <person name="Butlin R.K."/>
            <person name="Leder E.H."/>
        </authorList>
    </citation>
    <scope>NUCLEOTIDE SEQUENCE [LARGE SCALE GENOMIC DNA]</scope>
    <source>
        <strain evidence="3">Snail1</strain>
        <tissue evidence="3">Muscle</tissue>
    </source>
</reference>
<protein>
    <recommendedName>
        <fullName evidence="5">Kynurenine formamidase</fullName>
    </recommendedName>
</protein>
<dbReference type="InterPro" id="IPR037175">
    <property type="entry name" value="KFase_sf"/>
</dbReference>
<evidence type="ECO:0008006" key="5">
    <source>
        <dbReference type="Google" id="ProtNLM"/>
    </source>
</evidence>
<feature type="chain" id="PRO_5042938777" description="Kynurenine formamidase" evidence="2">
    <location>
        <begin position="21"/>
        <end position="271"/>
    </location>
</feature>
<keyword evidence="2" id="KW-0732">Signal</keyword>
<evidence type="ECO:0000313" key="3">
    <source>
        <dbReference type="EMBL" id="KAK7101662.1"/>
    </source>
</evidence>
<proteinExistence type="inferred from homology"/>
<dbReference type="SUPFAM" id="SSF102198">
    <property type="entry name" value="Putative cyclase"/>
    <property type="match status" value="1"/>
</dbReference>
<gene>
    <name evidence="3" type="ORF">V1264_020008</name>
</gene>
<dbReference type="PANTHER" id="PTHR31118:SF12">
    <property type="entry name" value="CYCLASE-LIKE PROTEIN 2"/>
    <property type="match status" value="1"/>
</dbReference>
<evidence type="ECO:0000313" key="4">
    <source>
        <dbReference type="Proteomes" id="UP001374579"/>
    </source>
</evidence>
<dbReference type="Proteomes" id="UP001374579">
    <property type="component" value="Unassembled WGS sequence"/>
</dbReference>
<comment type="caution">
    <text evidence="3">The sequence shown here is derived from an EMBL/GenBank/DDBJ whole genome shotgun (WGS) entry which is preliminary data.</text>
</comment>
<sequence>MDRLPMLCMLLLVMTSSYEALTVVDMTFTLGADTVYWPGSPPFNMTILARGNQSGGYWYESNTFFTPEHGGTHVDAPAHFYEGGWRTEEIPASHLVGPAVVVDVKTKVQADSDYLLTVDDIKKWESTYGRLPDKAVVIMNSGWGSRYPNTSRVFNTNTPTIPATFHFPGIHPDTATFLTTERDVIVVGVDTPSTDLGQSTTFDTHVILARYNVIGLENMANVEQLPARGATLVVGVVKLRGGSGGPARILGIVADEDPFGNRTGSASSLGV</sequence>
<dbReference type="Gene3D" id="3.50.30.50">
    <property type="entry name" value="Putative cyclase"/>
    <property type="match status" value="1"/>
</dbReference>
<dbReference type="EMBL" id="JBAMIC010000010">
    <property type="protein sequence ID" value="KAK7101662.1"/>
    <property type="molecule type" value="Genomic_DNA"/>
</dbReference>
<dbReference type="GO" id="GO:0004061">
    <property type="term" value="F:arylformamidase activity"/>
    <property type="evidence" value="ECO:0007669"/>
    <property type="project" value="InterPro"/>
</dbReference>
<accession>A0AAN9B9Z7</accession>
<keyword evidence="4" id="KW-1185">Reference proteome</keyword>
<evidence type="ECO:0000256" key="2">
    <source>
        <dbReference type="SAM" id="SignalP"/>
    </source>
</evidence>
<dbReference type="GO" id="GO:0019441">
    <property type="term" value="P:L-tryptophan catabolic process to kynurenine"/>
    <property type="evidence" value="ECO:0007669"/>
    <property type="project" value="InterPro"/>
</dbReference>
<dbReference type="Pfam" id="PF04199">
    <property type="entry name" value="Cyclase"/>
    <property type="match status" value="1"/>
</dbReference>
<name>A0AAN9B9Z7_9CAEN</name>
<evidence type="ECO:0000256" key="1">
    <source>
        <dbReference type="ARBA" id="ARBA00007865"/>
    </source>
</evidence>
<dbReference type="InterPro" id="IPR007325">
    <property type="entry name" value="KFase/CYL"/>
</dbReference>
<dbReference type="PANTHER" id="PTHR31118">
    <property type="entry name" value="CYCLASE-LIKE PROTEIN 2"/>
    <property type="match status" value="1"/>
</dbReference>
<organism evidence="3 4">
    <name type="scientific">Littorina saxatilis</name>
    <dbReference type="NCBI Taxonomy" id="31220"/>
    <lineage>
        <taxon>Eukaryota</taxon>
        <taxon>Metazoa</taxon>
        <taxon>Spiralia</taxon>
        <taxon>Lophotrochozoa</taxon>
        <taxon>Mollusca</taxon>
        <taxon>Gastropoda</taxon>
        <taxon>Caenogastropoda</taxon>
        <taxon>Littorinimorpha</taxon>
        <taxon>Littorinoidea</taxon>
        <taxon>Littorinidae</taxon>
        <taxon>Littorina</taxon>
    </lineage>
</organism>